<reference evidence="1 2" key="1">
    <citation type="journal article" date="2015" name="Sci. Rep.">
        <title>The power of single molecule real-time sequencing technology in the de novo assembly of a eukaryotic genome.</title>
        <authorList>
            <person name="Sakai H."/>
            <person name="Naito K."/>
            <person name="Ogiso-Tanaka E."/>
            <person name="Takahashi Y."/>
            <person name="Iseki K."/>
            <person name="Muto C."/>
            <person name="Satou K."/>
            <person name="Teruya K."/>
            <person name="Shiroma A."/>
            <person name="Shimoji M."/>
            <person name="Hirano T."/>
            <person name="Itoh T."/>
            <person name="Kaga A."/>
            <person name="Tomooka N."/>
        </authorList>
    </citation>
    <scope>NUCLEOTIDE SEQUENCE [LARGE SCALE GENOMIC DNA]</scope>
    <source>
        <strain evidence="2">cv. Shumari</strain>
    </source>
</reference>
<proteinExistence type="predicted"/>
<dbReference type="Proteomes" id="UP000291084">
    <property type="component" value="Chromosome 3"/>
</dbReference>
<dbReference type="EMBL" id="AP015036">
    <property type="protein sequence ID" value="BAT82488.1"/>
    <property type="molecule type" value="Genomic_DNA"/>
</dbReference>
<name>A0A0S3RPL1_PHAAN</name>
<dbReference type="AlphaFoldDB" id="A0A0S3RPL1"/>
<gene>
    <name evidence="1" type="primary">Vigan.03G251600</name>
    <name evidence="1" type="ORF">VIGAN_03251600</name>
</gene>
<evidence type="ECO:0000313" key="1">
    <source>
        <dbReference type="EMBL" id="BAT82488.1"/>
    </source>
</evidence>
<keyword evidence="2" id="KW-1185">Reference proteome</keyword>
<protein>
    <submittedName>
        <fullName evidence="1">Uncharacterized protein</fullName>
    </submittedName>
</protein>
<sequence length="76" mass="8844">MVLMETQHDQDCFGSSCSTKQLHNKVRMLNLNARDKLFWHVSFSNLHYSVCLSIKKLLTRMHARSLVSLLRQIGNL</sequence>
<evidence type="ECO:0000313" key="2">
    <source>
        <dbReference type="Proteomes" id="UP000291084"/>
    </source>
</evidence>
<organism evidence="1 2">
    <name type="scientific">Vigna angularis var. angularis</name>
    <dbReference type="NCBI Taxonomy" id="157739"/>
    <lineage>
        <taxon>Eukaryota</taxon>
        <taxon>Viridiplantae</taxon>
        <taxon>Streptophyta</taxon>
        <taxon>Embryophyta</taxon>
        <taxon>Tracheophyta</taxon>
        <taxon>Spermatophyta</taxon>
        <taxon>Magnoliopsida</taxon>
        <taxon>eudicotyledons</taxon>
        <taxon>Gunneridae</taxon>
        <taxon>Pentapetalae</taxon>
        <taxon>rosids</taxon>
        <taxon>fabids</taxon>
        <taxon>Fabales</taxon>
        <taxon>Fabaceae</taxon>
        <taxon>Papilionoideae</taxon>
        <taxon>50 kb inversion clade</taxon>
        <taxon>NPAAA clade</taxon>
        <taxon>indigoferoid/millettioid clade</taxon>
        <taxon>Phaseoleae</taxon>
        <taxon>Vigna</taxon>
    </lineage>
</organism>
<accession>A0A0S3RPL1</accession>